<dbReference type="EMBL" id="JAUOQO010000004">
    <property type="protein sequence ID" value="MDO6573686.1"/>
    <property type="molecule type" value="Genomic_DNA"/>
</dbReference>
<feature type="region of interest" description="Disordered" evidence="1">
    <location>
        <begin position="284"/>
        <end position="306"/>
    </location>
</feature>
<protein>
    <submittedName>
        <fullName evidence="3">Membrane lipoprotein lipid attachment site-containing protein</fullName>
    </submittedName>
</protein>
<evidence type="ECO:0000313" key="4">
    <source>
        <dbReference type="Proteomes" id="UP001170310"/>
    </source>
</evidence>
<dbReference type="RefSeq" id="WP_017637592.1">
    <property type="nucleotide sequence ID" value="NZ_JAUOQO010000004.1"/>
</dbReference>
<reference evidence="3" key="1">
    <citation type="submission" date="2023-07" db="EMBL/GenBank/DDBJ databases">
        <title>Genome content predicts the carbon catabolic preferences of heterotrophic bacteria.</title>
        <authorList>
            <person name="Gralka M."/>
        </authorList>
    </citation>
    <scope>NUCLEOTIDE SEQUENCE</scope>
    <source>
        <strain evidence="3">E2R20</strain>
    </source>
</reference>
<dbReference type="PROSITE" id="PS51257">
    <property type="entry name" value="PROKAR_LIPOPROTEIN"/>
    <property type="match status" value="1"/>
</dbReference>
<keyword evidence="3" id="KW-0449">Lipoprotein</keyword>
<evidence type="ECO:0000313" key="3">
    <source>
        <dbReference type="EMBL" id="MDO6573686.1"/>
    </source>
</evidence>
<keyword evidence="4" id="KW-1185">Reference proteome</keyword>
<feature type="compositionally biased region" description="Basic and acidic residues" evidence="1">
    <location>
        <begin position="290"/>
        <end position="306"/>
    </location>
</feature>
<keyword evidence="2" id="KW-0732">Signal</keyword>
<evidence type="ECO:0000256" key="1">
    <source>
        <dbReference type="SAM" id="MobiDB-lite"/>
    </source>
</evidence>
<feature type="signal peptide" evidence="2">
    <location>
        <begin position="1"/>
        <end position="23"/>
    </location>
</feature>
<feature type="compositionally biased region" description="Polar residues" evidence="1">
    <location>
        <begin position="21"/>
        <end position="31"/>
    </location>
</feature>
<feature type="chain" id="PRO_5043824090" evidence="2">
    <location>
        <begin position="24"/>
        <end position="306"/>
    </location>
</feature>
<comment type="caution">
    <text evidence="3">The sequence shown here is derived from an EMBL/GenBank/DDBJ whole genome shotgun (WGS) entry which is preliminary data.</text>
</comment>
<organism evidence="3 4">
    <name type="scientific">Staphylococcus pasteuri_A</name>
    <dbReference type="NCBI Taxonomy" id="3062664"/>
    <lineage>
        <taxon>Bacteria</taxon>
        <taxon>Bacillati</taxon>
        <taxon>Bacillota</taxon>
        <taxon>Bacilli</taxon>
        <taxon>Bacillales</taxon>
        <taxon>Staphylococcaceae</taxon>
        <taxon>Staphylococcus</taxon>
    </lineage>
</organism>
<feature type="region of interest" description="Disordered" evidence="1">
    <location>
        <begin position="21"/>
        <end position="51"/>
    </location>
</feature>
<accession>A0AAW7YSQ2</accession>
<feature type="compositionally biased region" description="Basic and acidic residues" evidence="1">
    <location>
        <begin position="32"/>
        <end position="46"/>
    </location>
</feature>
<gene>
    <name evidence="3" type="ORF">Q4528_05890</name>
</gene>
<sequence length="306" mass="34813">MKRILVSILGATLLLTACSTSHQDDGQSNSSHKAESDKHQTKDSSHHSTKTVQLKQLLDNPKEQLIVTLKNDSVPSEKVSNNDFIKHPKDSLKKFSITNIGYIKDGQGYNYSDKINDQVSFDQLVSTDVSDIDRKLTKLTEYEMNHGINDDQNKVNIKYEPSDLKTILYTKKGDALKEDVRLADYQREMDMSGDISEEKTDWLSNHNKIDEDGLKSNFPQSSDYEIEPFEYKGKTFAGFAKLTSDVDNDNQPKIDQYISELTLVEVPKNTKVTKDDKDNVTKVIDYNDTDSGKQEKDKEDHSFDNL</sequence>
<dbReference type="Proteomes" id="UP001170310">
    <property type="component" value="Unassembled WGS sequence"/>
</dbReference>
<dbReference type="AlphaFoldDB" id="A0AAW7YSQ2"/>
<proteinExistence type="predicted"/>
<name>A0AAW7YSQ2_9STAP</name>
<evidence type="ECO:0000256" key="2">
    <source>
        <dbReference type="SAM" id="SignalP"/>
    </source>
</evidence>